<evidence type="ECO:0000313" key="3">
    <source>
        <dbReference type="Proteomes" id="UP000271241"/>
    </source>
</evidence>
<evidence type="ECO:0000313" key="2">
    <source>
        <dbReference type="EMBL" id="RKP07730.1"/>
    </source>
</evidence>
<protein>
    <submittedName>
        <fullName evidence="2">Uncharacterized protein</fullName>
    </submittedName>
</protein>
<keyword evidence="3" id="KW-1185">Reference proteome</keyword>
<dbReference type="AlphaFoldDB" id="A0A4P9XQZ3"/>
<feature type="chain" id="PRO_5020887111" evidence="1">
    <location>
        <begin position="19"/>
        <end position="360"/>
    </location>
</feature>
<gene>
    <name evidence="2" type="ORF">THASP1DRAFT_24163</name>
</gene>
<evidence type="ECO:0000256" key="1">
    <source>
        <dbReference type="SAM" id="SignalP"/>
    </source>
</evidence>
<dbReference type="Proteomes" id="UP000271241">
    <property type="component" value="Unassembled WGS sequence"/>
</dbReference>
<organism evidence="2 3">
    <name type="scientific">Thamnocephalis sphaerospora</name>
    <dbReference type="NCBI Taxonomy" id="78915"/>
    <lineage>
        <taxon>Eukaryota</taxon>
        <taxon>Fungi</taxon>
        <taxon>Fungi incertae sedis</taxon>
        <taxon>Zoopagomycota</taxon>
        <taxon>Zoopagomycotina</taxon>
        <taxon>Zoopagomycetes</taxon>
        <taxon>Zoopagales</taxon>
        <taxon>Sigmoideomycetaceae</taxon>
        <taxon>Thamnocephalis</taxon>
    </lineage>
</organism>
<proteinExistence type="predicted"/>
<name>A0A4P9XQZ3_9FUNG</name>
<reference evidence="3" key="1">
    <citation type="journal article" date="2018" name="Nat. Microbiol.">
        <title>Leveraging single-cell genomics to expand the fungal tree of life.</title>
        <authorList>
            <person name="Ahrendt S.R."/>
            <person name="Quandt C.A."/>
            <person name="Ciobanu D."/>
            <person name="Clum A."/>
            <person name="Salamov A."/>
            <person name="Andreopoulos B."/>
            <person name="Cheng J.F."/>
            <person name="Woyke T."/>
            <person name="Pelin A."/>
            <person name="Henrissat B."/>
            <person name="Reynolds N.K."/>
            <person name="Benny G.L."/>
            <person name="Smith M.E."/>
            <person name="James T.Y."/>
            <person name="Grigoriev I.V."/>
        </authorList>
    </citation>
    <scope>NUCLEOTIDE SEQUENCE [LARGE SCALE GENOMIC DNA]</scope>
    <source>
        <strain evidence="3">RSA 1356</strain>
    </source>
</reference>
<keyword evidence="1" id="KW-0732">Signal</keyword>
<accession>A0A4P9XQZ3</accession>
<sequence length="360" mass="38445">MRLTTFLPLMLLAGTAVAVPTTAQYETAFPPPPQSLAPADYCQASDKEVHMHCMELMVRVQKARGASAVQDALEFAAKINMESAKTTATLRSRHLRSPRPLQSQVALQIKGALSVSRDTIKSWFFSSEFTGFTGTLKANLSGAVFSEIIKTIQKDAPGESMAQVRITLDEANRISILSAGSVADYAVSIMKTLRTEAFALLVDDITTLFKLLVSDTRKHVSLKAMLENLGSRAATLLRRSAGTMISTLHTLLLAALPITLSALISAGLGAINPTLATLYAKAQPVALPVLATLVDAAISGPLRTLRSRLDATWKSEEIEALMKATTNVPSSLLQPSAEQMAAAKDTSNAAQVLNDLVAIN</sequence>
<dbReference type="EMBL" id="KZ992679">
    <property type="protein sequence ID" value="RKP07730.1"/>
    <property type="molecule type" value="Genomic_DNA"/>
</dbReference>
<feature type="signal peptide" evidence="1">
    <location>
        <begin position="1"/>
        <end position="18"/>
    </location>
</feature>